<organism evidence="2 3">
    <name type="scientific">Elysia crispata</name>
    <name type="common">lettuce slug</name>
    <dbReference type="NCBI Taxonomy" id="231223"/>
    <lineage>
        <taxon>Eukaryota</taxon>
        <taxon>Metazoa</taxon>
        <taxon>Spiralia</taxon>
        <taxon>Lophotrochozoa</taxon>
        <taxon>Mollusca</taxon>
        <taxon>Gastropoda</taxon>
        <taxon>Heterobranchia</taxon>
        <taxon>Euthyneura</taxon>
        <taxon>Panpulmonata</taxon>
        <taxon>Sacoglossa</taxon>
        <taxon>Placobranchoidea</taxon>
        <taxon>Plakobranchidae</taxon>
        <taxon>Elysia</taxon>
    </lineage>
</organism>
<feature type="region of interest" description="Disordered" evidence="1">
    <location>
        <begin position="193"/>
        <end position="219"/>
    </location>
</feature>
<accession>A0AAE0ZMT7</accession>
<dbReference type="AlphaFoldDB" id="A0AAE0ZMT7"/>
<protein>
    <submittedName>
        <fullName evidence="2">Uncharacterized protein</fullName>
    </submittedName>
</protein>
<dbReference type="EMBL" id="JAWDGP010003662">
    <property type="protein sequence ID" value="KAK3772072.1"/>
    <property type="molecule type" value="Genomic_DNA"/>
</dbReference>
<reference evidence="2" key="1">
    <citation type="journal article" date="2023" name="G3 (Bethesda)">
        <title>A reference genome for the long-term kleptoplast-retaining sea slug Elysia crispata morphotype clarki.</title>
        <authorList>
            <person name="Eastman K.E."/>
            <person name="Pendleton A.L."/>
            <person name="Shaikh M.A."/>
            <person name="Suttiyut T."/>
            <person name="Ogas R."/>
            <person name="Tomko P."/>
            <person name="Gavelis G."/>
            <person name="Widhalm J.R."/>
            <person name="Wisecaver J.H."/>
        </authorList>
    </citation>
    <scope>NUCLEOTIDE SEQUENCE</scope>
    <source>
        <strain evidence="2">ECLA1</strain>
    </source>
</reference>
<feature type="compositionally biased region" description="Polar residues" evidence="1">
    <location>
        <begin position="195"/>
        <end position="211"/>
    </location>
</feature>
<dbReference type="Proteomes" id="UP001283361">
    <property type="component" value="Unassembled WGS sequence"/>
</dbReference>
<name>A0AAE0ZMT7_9GAST</name>
<comment type="caution">
    <text evidence="2">The sequence shown here is derived from an EMBL/GenBank/DDBJ whole genome shotgun (WGS) entry which is preliminary data.</text>
</comment>
<evidence type="ECO:0000313" key="3">
    <source>
        <dbReference type="Proteomes" id="UP001283361"/>
    </source>
</evidence>
<proteinExistence type="predicted"/>
<gene>
    <name evidence="2" type="ORF">RRG08_008310</name>
</gene>
<sequence>MLSLQHAISFPHIVCQNPSLTCEKPRSSASSKSEEQRVVTQPDLTLQQYRIMLKEMSGSRGRYRSPVFTHFGIIPTIFARTPPRIVKKKKEPGLGRGEGGMCWYSRVCDREGQSRVGSMLPGGDIFGALRGSLVLSDWLVHSFRRSSRDQSREDRYISLIRPGPECETESESGKLLEGEVTLQTVHLCQCHTGRRSSTTSRPGATCSSSSAHVAEQPPENTSRLFIVARAVKSNRCAAQRHI</sequence>
<evidence type="ECO:0000313" key="2">
    <source>
        <dbReference type="EMBL" id="KAK3772072.1"/>
    </source>
</evidence>
<keyword evidence="3" id="KW-1185">Reference proteome</keyword>
<evidence type="ECO:0000256" key="1">
    <source>
        <dbReference type="SAM" id="MobiDB-lite"/>
    </source>
</evidence>